<feature type="transmembrane region" description="Helical" evidence="1">
    <location>
        <begin position="475"/>
        <end position="496"/>
    </location>
</feature>
<dbReference type="EMBL" id="JBIASD010000012">
    <property type="protein sequence ID" value="MFF3667918.1"/>
    <property type="molecule type" value="Genomic_DNA"/>
</dbReference>
<dbReference type="RefSeq" id="WP_387413190.1">
    <property type="nucleotide sequence ID" value="NZ_JBIASD010000012.1"/>
</dbReference>
<reference evidence="3 4" key="1">
    <citation type="submission" date="2024-10" db="EMBL/GenBank/DDBJ databases">
        <title>The Natural Products Discovery Center: Release of the First 8490 Sequenced Strains for Exploring Actinobacteria Biosynthetic Diversity.</title>
        <authorList>
            <person name="Kalkreuter E."/>
            <person name="Kautsar S.A."/>
            <person name="Yang D."/>
            <person name="Bader C.D."/>
            <person name="Teijaro C.N."/>
            <person name="Fluegel L."/>
            <person name="Davis C.M."/>
            <person name="Simpson J.R."/>
            <person name="Lauterbach L."/>
            <person name="Steele A.D."/>
            <person name="Gui C."/>
            <person name="Meng S."/>
            <person name="Li G."/>
            <person name="Viehrig K."/>
            <person name="Ye F."/>
            <person name="Su P."/>
            <person name="Kiefer A.F."/>
            <person name="Nichols A."/>
            <person name="Cepeda A.J."/>
            <person name="Yan W."/>
            <person name="Fan B."/>
            <person name="Jiang Y."/>
            <person name="Adhikari A."/>
            <person name="Zheng C.-J."/>
            <person name="Schuster L."/>
            <person name="Cowan T.M."/>
            <person name="Smanski M.J."/>
            <person name="Chevrette M.G."/>
            <person name="De Carvalho L.P.S."/>
            <person name="Shen B."/>
        </authorList>
    </citation>
    <scope>NUCLEOTIDE SEQUENCE [LARGE SCALE GENOMIC DNA]</scope>
    <source>
        <strain evidence="3 4">NPDC002173</strain>
    </source>
</reference>
<name>A0ABW6SVS3_9ACTN</name>
<feature type="transmembrane region" description="Helical" evidence="1">
    <location>
        <begin position="401"/>
        <end position="422"/>
    </location>
</feature>
<evidence type="ECO:0008006" key="5">
    <source>
        <dbReference type="Google" id="ProtNLM"/>
    </source>
</evidence>
<evidence type="ECO:0000313" key="3">
    <source>
        <dbReference type="EMBL" id="MFF3667918.1"/>
    </source>
</evidence>
<accession>A0ABW6SVS3</accession>
<dbReference type="Gene3D" id="3.40.720.10">
    <property type="entry name" value="Alkaline Phosphatase, subunit A"/>
    <property type="match status" value="1"/>
</dbReference>
<keyword evidence="2" id="KW-0732">Signal</keyword>
<feature type="transmembrane region" description="Helical" evidence="1">
    <location>
        <begin position="373"/>
        <end position="395"/>
    </location>
</feature>
<feature type="transmembrane region" description="Helical" evidence="1">
    <location>
        <begin position="340"/>
        <end position="361"/>
    </location>
</feature>
<dbReference type="Proteomes" id="UP001602013">
    <property type="component" value="Unassembled WGS sequence"/>
</dbReference>
<feature type="transmembrane region" description="Helical" evidence="1">
    <location>
        <begin position="651"/>
        <end position="669"/>
    </location>
</feature>
<feature type="transmembrane region" description="Helical" evidence="1">
    <location>
        <begin position="434"/>
        <end position="455"/>
    </location>
</feature>
<keyword evidence="4" id="KW-1185">Reference proteome</keyword>
<evidence type="ECO:0000313" key="4">
    <source>
        <dbReference type="Proteomes" id="UP001602013"/>
    </source>
</evidence>
<evidence type="ECO:0000256" key="1">
    <source>
        <dbReference type="SAM" id="Phobius"/>
    </source>
</evidence>
<comment type="caution">
    <text evidence="3">The sequence shown here is derived from an EMBL/GenBank/DDBJ whole genome shotgun (WGS) entry which is preliminary data.</text>
</comment>
<keyword evidence="1" id="KW-1133">Transmembrane helix</keyword>
<evidence type="ECO:0000256" key="2">
    <source>
        <dbReference type="SAM" id="SignalP"/>
    </source>
</evidence>
<feature type="transmembrane region" description="Helical" evidence="1">
    <location>
        <begin position="503"/>
        <end position="522"/>
    </location>
</feature>
<feature type="transmembrane region" description="Helical" evidence="1">
    <location>
        <begin position="615"/>
        <end position="631"/>
    </location>
</feature>
<feature type="transmembrane region" description="Helical" evidence="1">
    <location>
        <begin position="528"/>
        <end position="546"/>
    </location>
</feature>
<feature type="signal peptide" evidence="2">
    <location>
        <begin position="1"/>
        <end position="34"/>
    </location>
</feature>
<proteinExistence type="predicted"/>
<feature type="transmembrane region" description="Helical" evidence="1">
    <location>
        <begin position="675"/>
        <end position="693"/>
    </location>
</feature>
<feature type="chain" id="PRO_5046480753" description="Phosphoglyceromutase" evidence="2">
    <location>
        <begin position="35"/>
        <end position="716"/>
    </location>
</feature>
<dbReference type="InterPro" id="IPR017850">
    <property type="entry name" value="Alkaline_phosphatase_core_sf"/>
</dbReference>
<gene>
    <name evidence="3" type="ORF">ACFYXI_20195</name>
</gene>
<protein>
    <recommendedName>
        <fullName evidence="5">Phosphoglyceromutase</fullName>
    </recommendedName>
</protein>
<dbReference type="SUPFAM" id="SSF53649">
    <property type="entry name" value="Alkaline phosphatase-like"/>
    <property type="match status" value="1"/>
</dbReference>
<sequence length="716" mass="72074">MRAIPTLIRMLVLLLTGVVPAGALLAGTAGAAHAQTSPAARVALIGVPGLRWSDLGPEATPNLWRLAGESAIGSLSVRTMGPVTCPAAGWLTISAGIRTTAGERCLPEAPRAQGQGALVTPDASGAHAEGAGLLGQAIHDAGLCSAAVGPGAALALADRAGRVDAYAATVAELPAAEWGRCPFLAIDVDAAVRPYLASGTLTDEQDVPAATRAQAVRDADREVGEALARIPADATVLVAGLADHDRTPHLRVAMMRTPETARTGGAGGFRLGSDSTHRDDMVILPDVTATLLAARGLATPGLVMGLPWTATAGHSGPVADAARELAAADVAGQTVRDMTAAFFTAFAVAQVLFYGVAYLILRRGGPRGRSALRVAALALAALPVSTYVVNLFPWVKTPWPAFTIVAGALAIDAVVTAVALAGPWRRTVLGPGTVVAAITGAVLVADLATGTTLQLNGVMGYTGVVGARYYGMGNIPNALFAASALLCAAAVAQALVARGRRRAAVAAVLAIGLACVAVEAWPGVGSKFGGTIGFVSATAVAAVLVAGRRLSAARLAVICAGGAVFALTVAFLDHLRPEADQTHLGRFIGQVAHGQAVEQIQQKLEAMLRTFGNPNLMPILVAALAFLVFALRNPGKVTAGALPLAFARAPMLRAGLAGALVSGVVGTLASDSGVAVLSMTLALAVPLALAAGVRALELGPAPSGEAAHSPSSTDAR</sequence>
<keyword evidence="1" id="KW-0812">Transmembrane</keyword>
<organism evidence="3 4">
    <name type="scientific">Microtetraspora malaysiensis</name>
    <dbReference type="NCBI Taxonomy" id="161358"/>
    <lineage>
        <taxon>Bacteria</taxon>
        <taxon>Bacillati</taxon>
        <taxon>Actinomycetota</taxon>
        <taxon>Actinomycetes</taxon>
        <taxon>Streptosporangiales</taxon>
        <taxon>Streptosporangiaceae</taxon>
        <taxon>Microtetraspora</taxon>
    </lineage>
</organism>
<feature type="transmembrane region" description="Helical" evidence="1">
    <location>
        <begin position="553"/>
        <end position="572"/>
    </location>
</feature>
<keyword evidence="1" id="KW-0472">Membrane</keyword>